<keyword evidence="2" id="KW-1185">Reference proteome</keyword>
<dbReference type="EMBL" id="CM017688">
    <property type="protein sequence ID" value="TYH31436.1"/>
    <property type="molecule type" value="Genomic_DNA"/>
</dbReference>
<protein>
    <submittedName>
        <fullName evidence="1">Uncharacterized protein</fullName>
    </submittedName>
</protein>
<organism evidence="1 2">
    <name type="scientific">Gossypium darwinii</name>
    <name type="common">Darwin's cotton</name>
    <name type="synonym">Gossypium barbadense var. darwinii</name>
    <dbReference type="NCBI Taxonomy" id="34276"/>
    <lineage>
        <taxon>Eukaryota</taxon>
        <taxon>Viridiplantae</taxon>
        <taxon>Streptophyta</taxon>
        <taxon>Embryophyta</taxon>
        <taxon>Tracheophyta</taxon>
        <taxon>Spermatophyta</taxon>
        <taxon>Magnoliopsida</taxon>
        <taxon>eudicotyledons</taxon>
        <taxon>Gunneridae</taxon>
        <taxon>Pentapetalae</taxon>
        <taxon>rosids</taxon>
        <taxon>malvids</taxon>
        <taxon>Malvales</taxon>
        <taxon>Malvaceae</taxon>
        <taxon>Malvoideae</taxon>
        <taxon>Gossypium</taxon>
    </lineage>
</organism>
<dbReference type="Proteomes" id="UP000323506">
    <property type="component" value="Chromosome A01"/>
</dbReference>
<dbReference type="AlphaFoldDB" id="A0A5D2HPQ6"/>
<feature type="non-terminal residue" evidence="1">
    <location>
        <position position="1"/>
    </location>
</feature>
<evidence type="ECO:0000313" key="2">
    <source>
        <dbReference type="Proteomes" id="UP000323506"/>
    </source>
</evidence>
<sequence>SIRDNAILYVEGLRTTNYFFGFSPEDPNQHLRKFIKLYKTFKFNGISVEAIKLTFYPKLRDSIRGNLDVAANGALLRKSLEEVAKITKDTENNPQYNHHSWQCTIESELVGYVGNQGR</sequence>
<gene>
    <name evidence="1" type="ORF">ES288_A01G173000v1</name>
</gene>
<accession>A0A5D2HPQ6</accession>
<reference evidence="1 2" key="1">
    <citation type="submission" date="2019-06" db="EMBL/GenBank/DDBJ databases">
        <title>WGS assembly of Gossypium darwinii.</title>
        <authorList>
            <person name="Chen Z.J."/>
            <person name="Sreedasyam A."/>
            <person name="Ando A."/>
            <person name="Song Q."/>
            <person name="De L."/>
            <person name="Hulse-Kemp A."/>
            <person name="Ding M."/>
            <person name="Ye W."/>
            <person name="Kirkbride R."/>
            <person name="Jenkins J."/>
            <person name="Plott C."/>
            <person name="Lovell J."/>
            <person name="Lin Y.-M."/>
            <person name="Vaughn R."/>
            <person name="Liu B."/>
            <person name="Li W."/>
            <person name="Simpson S."/>
            <person name="Scheffler B."/>
            <person name="Saski C."/>
            <person name="Grover C."/>
            <person name="Hu G."/>
            <person name="Conover J."/>
            <person name="Carlson J."/>
            <person name="Shu S."/>
            <person name="Boston L."/>
            <person name="Williams M."/>
            <person name="Peterson D."/>
            <person name="Mcgee K."/>
            <person name="Jones D."/>
            <person name="Wendel J."/>
            <person name="Stelly D."/>
            <person name="Grimwood J."/>
            <person name="Schmutz J."/>
        </authorList>
    </citation>
    <scope>NUCLEOTIDE SEQUENCE [LARGE SCALE GENOMIC DNA]</scope>
    <source>
        <strain evidence="1">1808015.09</strain>
    </source>
</reference>
<name>A0A5D2HPQ6_GOSDA</name>
<evidence type="ECO:0000313" key="1">
    <source>
        <dbReference type="EMBL" id="TYH31436.1"/>
    </source>
</evidence>
<proteinExistence type="predicted"/>